<dbReference type="OrthoDB" id="88276at2"/>
<dbReference type="InterPro" id="IPR010767">
    <property type="entry name" value="Phage_CGC-2007_Cje0229"/>
</dbReference>
<gene>
    <name evidence="1" type="ORF">GCE9029_02298</name>
</gene>
<dbReference type="Pfam" id="PF07087">
    <property type="entry name" value="DUF1353"/>
    <property type="match status" value="1"/>
</dbReference>
<evidence type="ECO:0008006" key="3">
    <source>
        <dbReference type="Google" id="ProtNLM"/>
    </source>
</evidence>
<dbReference type="EMBL" id="FIZX01000002">
    <property type="protein sequence ID" value="CZF80942.1"/>
    <property type="molecule type" value="Genomic_DNA"/>
</dbReference>
<evidence type="ECO:0000313" key="2">
    <source>
        <dbReference type="Proteomes" id="UP000071641"/>
    </source>
</evidence>
<proteinExistence type="predicted"/>
<name>A0A128F2B5_9GAMM</name>
<dbReference type="AlphaFoldDB" id="A0A128F2B5"/>
<sequence length="150" mass="17780">MLKQPKLQPSALTNKYELTWDFEIQVQGVDIVVPKYFRYDGASIPAVAWQITFTPFHPDIMMPALVHDWLFYNHQVDQEQADDMLYELLRQNGVDNLRANMIWGAVRAGGHFFWDNDEEDKEFLRTLYRLVRSRPNVQRYRFPDEIVNSA</sequence>
<accession>A0A128F2B5</accession>
<evidence type="ECO:0000313" key="1">
    <source>
        <dbReference type="EMBL" id="CZF80942.1"/>
    </source>
</evidence>
<organism evidence="1 2">
    <name type="scientific">Grimontia celer</name>
    <dbReference type="NCBI Taxonomy" id="1796497"/>
    <lineage>
        <taxon>Bacteria</taxon>
        <taxon>Pseudomonadati</taxon>
        <taxon>Pseudomonadota</taxon>
        <taxon>Gammaproteobacteria</taxon>
        <taxon>Vibrionales</taxon>
        <taxon>Vibrionaceae</taxon>
        <taxon>Grimontia</taxon>
    </lineage>
</organism>
<keyword evidence="2" id="KW-1185">Reference proteome</keyword>
<dbReference type="Proteomes" id="UP000071641">
    <property type="component" value="Unassembled WGS sequence"/>
</dbReference>
<reference evidence="2" key="1">
    <citation type="submission" date="2016-02" db="EMBL/GenBank/DDBJ databases">
        <authorList>
            <person name="Rodrigo-Torres Lidia"/>
            <person name="Arahal R.David."/>
        </authorList>
    </citation>
    <scope>NUCLEOTIDE SEQUENCE [LARGE SCALE GENOMIC DNA]</scope>
    <source>
        <strain evidence="2">CECT 9029</strain>
    </source>
</reference>
<dbReference type="RefSeq" id="WP_062663390.1">
    <property type="nucleotide sequence ID" value="NZ_FIZX01000002.1"/>
</dbReference>
<dbReference type="STRING" id="1796497.GCE9029_02298"/>
<protein>
    <recommendedName>
        <fullName evidence="3">DUF1353 domain-containing protein</fullName>
    </recommendedName>
</protein>